<evidence type="ECO:0000259" key="3">
    <source>
        <dbReference type="Pfam" id="PF24883"/>
    </source>
</evidence>
<evidence type="ECO:0000256" key="2">
    <source>
        <dbReference type="SAM" id="MobiDB-lite"/>
    </source>
</evidence>
<dbReference type="InterPro" id="IPR056884">
    <property type="entry name" value="NPHP3-like_N"/>
</dbReference>
<dbReference type="SUPFAM" id="SSF52540">
    <property type="entry name" value="P-loop containing nucleoside triphosphate hydrolases"/>
    <property type="match status" value="1"/>
</dbReference>
<feature type="region of interest" description="Disordered" evidence="2">
    <location>
        <begin position="1194"/>
        <end position="1215"/>
    </location>
</feature>
<dbReference type="Proteomes" id="UP001172155">
    <property type="component" value="Unassembled WGS sequence"/>
</dbReference>
<sequence length="1290" mass="145566">MDPFSISVGVVGLLDAVTKCLRLAKKHFGPSSHSTSDLEELKRTLYQLHGAVGTFYMHIKLYDDEEEDCVGSLEALLPVVDRSNEALKIIKQFLSSGRTSKLFGGAKFDKQIKTALKNLDEARRVFSEAVTADQQTIQLKVRNYVQAISEDIKDVQAAHEVHQKDHLHTLIIKWLGAQDDNHMNSSIHEANVLKRFPSSGNSLLSNSIFLDWLTTTDDGMRSRLWLRAPPGTGKSFLCSSAIEHVAREPNCIALYQFFRFDDRFSSGPGGEDPSGVVRATALLVHQLFQHFWRKDHRIATPVSEYVRTADRTMSHLVGITRLILQHGLQHAQESDALSSSEPTRLFLFLDGIESLDDKGRNPSLGIMKLFDGAKELGVIPKMWISSQETFPLIEGMGMWASIVGDEVTLDDVKHFLTNSVPKLSIQFEEKQDVDEKPIDEWVLQKLQDKARGNFLYAKLMIDWLKEDVFTVDDIVTLMTSKVPDKLAEIYKQIFLKYQRDQLRYVSLLFSLVAFARRPLRLLELREAMTLALSDPAKGLDLLRTPMALRRLFAPLIETQHDPSEPQNPFCRLCHSTVREFLVKNPNILDNELPSPTSSSPHFISSVRIGDLFFNYLSLQKYSSLLEVSRDSSNQTLIGPPNEPREHILLPYCAKFWVRHLDDLEATPDLHDRLVKFLKSPNFQTLLQAQSLLVPEGFTLFKWTGLTNEFKATRALYRPVFPRWYRALDSAVYDEGQCRECAARRLDYRHFIDEWAYLLSRSGCQRGPGCVLGEKEHFFGEIDTCLSGMLGPTNFMNGMKEKYPSFMLHPGPFEYHMSKNSVVAESLSVADRKFIVTVSSSQDVQNLCVDVWDLDSDDNPTVTSKVIHVADALTSGSETKPDTSRIFATSPGTAESFFLDNDRIHSYEGDDLIVLEPPRATRNLQALSVDIDRRGEITVVASRNVYKPAKPSQLRTKQAEDSESNSSDPETSDCPDDESSSSSSDEFSAYETYSEGSTDVETDGESELSADEPGADDDKSESESETNPEAVHSNLEDSESESESVPKKLRKKMRLPRGKGSTADDLQLEEETGNRKKTDRPTWPGRPDRLREPGDRLTADVVVYHVDAGKVLPIFHYKHDIPAMLYSSPPALHPTESLFVWPLGGGEVLFVDYEAKTYFIRATMPTTRATRQICMRAHFSPCGGYLHIASVEGRLSSPPKSNSTNLQNPNHPSKRSKPEIILSLFLTTHRLSARKPTHSPPKLIHKAKFTFGRFLGFSLVRLPFTFTWTASHLHFTVSDYKLNLFPEEEAW</sequence>
<evidence type="ECO:0000313" key="4">
    <source>
        <dbReference type="EMBL" id="KAK0743542.1"/>
    </source>
</evidence>
<keyword evidence="1" id="KW-0677">Repeat</keyword>
<keyword evidence="5" id="KW-1185">Reference proteome</keyword>
<organism evidence="4 5">
    <name type="scientific">Schizothecium vesticola</name>
    <dbReference type="NCBI Taxonomy" id="314040"/>
    <lineage>
        <taxon>Eukaryota</taxon>
        <taxon>Fungi</taxon>
        <taxon>Dikarya</taxon>
        <taxon>Ascomycota</taxon>
        <taxon>Pezizomycotina</taxon>
        <taxon>Sordariomycetes</taxon>
        <taxon>Sordariomycetidae</taxon>
        <taxon>Sordariales</taxon>
        <taxon>Schizotheciaceae</taxon>
        <taxon>Schizothecium</taxon>
    </lineage>
</organism>
<feature type="compositionally biased region" description="Basic and acidic residues" evidence="2">
    <location>
        <begin position="1071"/>
        <end position="1092"/>
    </location>
</feature>
<feature type="compositionally biased region" description="Polar residues" evidence="2">
    <location>
        <begin position="1197"/>
        <end position="1210"/>
    </location>
</feature>
<comment type="caution">
    <text evidence="4">The sequence shown here is derived from an EMBL/GenBank/DDBJ whole genome shotgun (WGS) entry which is preliminary data.</text>
</comment>
<feature type="domain" description="Nephrocystin 3-like N-terminal" evidence="3">
    <location>
        <begin position="199"/>
        <end position="357"/>
    </location>
</feature>
<protein>
    <recommendedName>
        <fullName evidence="3">Nephrocystin 3-like N-terminal domain-containing protein</fullName>
    </recommendedName>
</protein>
<dbReference type="InterPro" id="IPR027417">
    <property type="entry name" value="P-loop_NTPase"/>
</dbReference>
<feature type="compositionally biased region" description="Acidic residues" evidence="2">
    <location>
        <begin position="969"/>
        <end position="978"/>
    </location>
</feature>
<dbReference type="PANTHER" id="PTHR10039">
    <property type="entry name" value="AMELOGENIN"/>
    <property type="match status" value="1"/>
</dbReference>
<dbReference type="PANTHER" id="PTHR10039:SF17">
    <property type="entry name" value="FUNGAL STAND N-TERMINAL GOODBYE DOMAIN-CONTAINING PROTEIN-RELATED"/>
    <property type="match status" value="1"/>
</dbReference>
<feature type="region of interest" description="Disordered" evidence="2">
    <location>
        <begin position="947"/>
        <end position="1092"/>
    </location>
</feature>
<feature type="compositionally biased region" description="Acidic residues" evidence="2">
    <location>
        <begin position="997"/>
        <end position="1025"/>
    </location>
</feature>
<reference evidence="4" key="1">
    <citation type="submission" date="2023-06" db="EMBL/GenBank/DDBJ databases">
        <title>Genome-scale phylogeny and comparative genomics of the fungal order Sordariales.</title>
        <authorList>
            <consortium name="Lawrence Berkeley National Laboratory"/>
            <person name="Hensen N."/>
            <person name="Bonometti L."/>
            <person name="Westerberg I."/>
            <person name="Brannstrom I.O."/>
            <person name="Guillou S."/>
            <person name="Cros-Aarteil S."/>
            <person name="Calhoun S."/>
            <person name="Haridas S."/>
            <person name="Kuo A."/>
            <person name="Mondo S."/>
            <person name="Pangilinan J."/>
            <person name="Riley R."/>
            <person name="LaButti K."/>
            <person name="Andreopoulos B."/>
            <person name="Lipzen A."/>
            <person name="Chen C."/>
            <person name="Yanf M."/>
            <person name="Daum C."/>
            <person name="Ng V."/>
            <person name="Clum A."/>
            <person name="Steindorff A."/>
            <person name="Ohm R."/>
            <person name="Martin F."/>
            <person name="Silar P."/>
            <person name="Natvig D."/>
            <person name="Lalanne C."/>
            <person name="Gautier V."/>
            <person name="Ament-velasquez S.L."/>
            <person name="Kruys A."/>
            <person name="Hutchinson M.I."/>
            <person name="Powell A.J."/>
            <person name="Barry K."/>
            <person name="Miller A.N."/>
            <person name="Grigoriev I.V."/>
            <person name="Debuchy R."/>
            <person name="Gladieux P."/>
            <person name="Thoren M.H."/>
            <person name="Johannesson H."/>
        </authorList>
    </citation>
    <scope>NUCLEOTIDE SEQUENCE</scope>
    <source>
        <strain evidence="4">SMH3187-1</strain>
    </source>
</reference>
<dbReference type="Pfam" id="PF24883">
    <property type="entry name" value="NPHP3_N"/>
    <property type="match status" value="1"/>
</dbReference>
<evidence type="ECO:0000313" key="5">
    <source>
        <dbReference type="Proteomes" id="UP001172155"/>
    </source>
</evidence>
<proteinExistence type="predicted"/>
<feature type="compositionally biased region" description="Basic residues" evidence="2">
    <location>
        <begin position="1046"/>
        <end position="1056"/>
    </location>
</feature>
<gene>
    <name evidence="4" type="ORF">B0T18DRAFT_448213</name>
</gene>
<accession>A0AA40EQG8</accession>
<name>A0AA40EQG8_9PEZI</name>
<evidence type="ECO:0000256" key="1">
    <source>
        <dbReference type="ARBA" id="ARBA00022737"/>
    </source>
</evidence>
<dbReference type="EMBL" id="JAUKUD010000005">
    <property type="protein sequence ID" value="KAK0743542.1"/>
    <property type="molecule type" value="Genomic_DNA"/>
</dbReference>